<reference evidence="1" key="1">
    <citation type="submission" date="2022-11" db="EMBL/GenBank/DDBJ databases">
        <title>Genome Sequence of Cubamyces cubensis.</title>
        <authorList>
            <person name="Buettner E."/>
        </authorList>
    </citation>
    <scope>NUCLEOTIDE SEQUENCE</scope>
    <source>
        <strain evidence="1">MPL-01</strain>
    </source>
</reference>
<evidence type="ECO:0000313" key="2">
    <source>
        <dbReference type="Proteomes" id="UP001215151"/>
    </source>
</evidence>
<dbReference type="EMBL" id="JAPEVG010000243">
    <property type="protein sequence ID" value="KAJ8472865.1"/>
    <property type="molecule type" value="Genomic_DNA"/>
</dbReference>
<organism evidence="1 2">
    <name type="scientific">Trametes cubensis</name>
    <dbReference type="NCBI Taxonomy" id="1111947"/>
    <lineage>
        <taxon>Eukaryota</taxon>
        <taxon>Fungi</taxon>
        <taxon>Dikarya</taxon>
        <taxon>Basidiomycota</taxon>
        <taxon>Agaricomycotina</taxon>
        <taxon>Agaricomycetes</taxon>
        <taxon>Polyporales</taxon>
        <taxon>Polyporaceae</taxon>
        <taxon>Trametes</taxon>
    </lineage>
</organism>
<comment type="caution">
    <text evidence="1">The sequence shown here is derived from an EMBL/GenBank/DDBJ whole genome shotgun (WGS) entry which is preliminary data.</text>
</comment>
<protein>
    <submittedName>
        <fullName evidence="1">Uncharacterized protein</fullName>
    </submittedName>
</protein>
<evidence type="ECO:0000313" key="1">
    <source>
        <dbReference type="EMBL" id="KAJ8472865.1"/>
    </source>
</evidence>
<dbReference type="Proteomes" id="UP001215151">
    <property type="component" value="Unassembled WGS sequence"/>
</dbReference>
<keyword evidence="2" id="KW-1185">Reference proteome</keyword>
<sequence length="249" mass="26126">MALLTGLYGTAAETAHAQTEATSEEHSAEAKKCQFDEDIEGSLQGLCKGYIKMNHSGFPAFLYDDSIVPVGMGGRDFQKGLFRGPVLIATGPESSTNPPGAAGSGEGDIVPTASLMLNYLQTGQTPDAQGLHNNCALTGVTALNNVQEGSAVQQARETYVVKHAGYPSIAQFGAPSRPCSKILKSGKFNPAGGGKDLYPFPAGARNNTGHAQLPQHLPRDFAELIVSYMLRSDPAALTTTQDNTLTGTL</sequence>
<accession>A0AAD7TP03</accession>
<proteinExistence type="predicted"/>
<name>A0AAD7TP03_9APHY</name>
<gene>
    <name evidence="1" type="ORF">ONZ51_g8234</name>
</gene>
<dbReference type="AlphaFoldDB" id="A0AAD7TP03"/>